<accession>A0A345GTW7</accession>
<dbReference type="Proteomes" id="UP000259464">
    <property type="component" value="Segment"/>
</dbReference>
<evidence type="ECO:0000313" key="2">
    <source>
        <dbReference type="Proteomes" id="UP000259464"/>
    </source>
</evidence>
<evidence type="ECO:0000313" key="1">
    <source>
        <dbReference type="EMBL" id="AXG67731.1"/>
    </source>
</evidence>
<organism evidence="1 2">
    <name type="scientific">Ralstonia phage GP4</name>
    <dbReference type="NCBI Taxonomy" id="2282904"/>
    <lineage>
        <taxon>Viruses</taxon>
        <taxon>Duplodnaviria</taxon>
        <taxon>Heunggongvirae</taxon>
        <taxon>Uroviricota</taxon>
        <taxon>Caudoviricetes</taxon>
        <taxon>Gervaisevirus</taxon>
        <taxon>Gervaisevirus GP4</taxon>
    </lineage>
</organism>
<sequence length="78" mass="8719">MKHDPLTIELAVALIAFARSANRASIEMHDWAISLVERLIEESDQKDLLWQAIVDGPAVFERAETLARQTILSAMGDE</sequence>
<proteinExistence type="predicted"/>
<name>A0A345GTW7_9CAUD</name>
<keyword evidence="2" id="KW-1185">Reference proteome</keyword>
<dbReference type="GeneID" id="65067696"/>
<dbReference type="RefSeq" id="YP_010078768.1">
    <property type="nucleotide sequence ID" value="NC_054964.1"/>
</dbReference>
<dbReference type="EMBL" id="MH638294">
    <property type="protein sequence ID" value="AXG67731.1"/>
    <property type="molecule type" value="Genomic_DNA"/>
</dbReference>
<dbReference type="KEGG" id="vg:65067696"/>
<protein>
    <submittedName>
        <fullName evidence="1">Uncharacterized protein</fullName>
    </submittedName>
</protein>
<reference evidence="1 2" key="1">
    <citation type="submission" date="2018-07" db="EMBL/GenBank/DDBJ databases">
        <title>Complete sequence of phage GP4.</title>
        <authorList>
            <person name="Wang R."/>
            <person name="Tong Y."/>
            <person name="Liu H."/>
        </authorList>
    </citation>
    <scope>NUCLEOTIDE SEQUENCE [LARGE SCALE GENOMIC DNA]</scope>
</reference>